<reference evidence="6" key="1">
    <citation type="submission" date="2019-06" db="EMBL/GenBank/DDBJ databases">
        <authorList>
            <person name="Murdoch R.W."/>
            <person name="Fathepure B."/>
        </authorList>
    </citation>
    <scope>NUCLEOTIDE SEQUENCE</scope>
</reference>
<gene>
    <name evidence="6" type="ORF">KBTEX_02409</name>
</gene>
<keyword evidence="2 5" id="KW-0812">Transmembrane</keyword>
<feature type="transmembrane region" description="Helical" evidence="5">
    <location>
        <begin position="88"/>
        <end position="121"/>
    </location>
</feature>
<feature type="transmembrane region" description="Helical" evidence="5">
    <location>
        <begin position="21"/>
        <end position="39"/>
    </location>
</feature>
<accession>A0A5B8RB98</accession>
<dbReference type="InterPro" id="IPR004254">
    <property type="entry name" value="AdipoR/HlyIII-related"/>
</dbReference>
<comment type="subcellular location">
    <subcellularLocation>
        <location evidence="1">Membrane</location>
        <topology evidence="1">Multi-pass membrane protein</topology>
    </subcellularLocation>
</comment>
<dbReference type="EMBL" id="MN079124">
    <property type="protein sequence ID" value="QEA06080.1"/>
    <property type="molecule type" value="Genomic_DNA"/>
</dbReference>
<evidence type="ECO:0000256" key="4">
    <source>
        <dbReference type="ARBA" id="ARBA00023136"/>
    </source>
</evidence>
<dbReference type="PANTHER" id="PTHR20855:SF3">
    <property type="entry name" value="LD03007P"/>
    <property type="match status" value="1"/>
</dbReference>
<organism evidence="6">
    <name type="scientific">uncultured organism</name>
    <dbReference type="NCBI Taxonomy" id="155900"/>
    <lineage>
        <taxon>unclassified sequences</taxon>
        <taxon>environmental samples</taxon>
    </lineage>
</organism>
<keyword evidence="3 5" id="KW-1133">Transmembrane helix</keyword>
<dbReference type="Pfam" id="PF03006">
    <property type="entry name" value="HlyIII"/>
    <property type="match status" value="1"/>
</dbReference>
<feature type="transmembrane region" description="Helical" evidence="5">
    <location>
        <begin position="165"/>
        <end position="187"/>
    </location>
</feature>
<protein>
    <recommendedName>
        <fullName evidence="7">Hemolysin-III related</fullName>
    </recommendedName>
</protein>
<evidence type="ECO:0000256" key="3">
    <source>
        <dbReference type="ARBA" id="ARBA00022989"/>
    </source>
</evidence>
<evidence type="ECO:0000256" key="1">
    <source>
        <dbReference type="ARBA" id="ARBA00004141"/>
    </source>
</evidence>
<name>A0A5B8RB98_9ZZZZ</name>
<sequence>MPLSSRRYTLAEQIADRIIHVVGLVVAVLGVGVLVWLAAGRRDAVMLGGVMLYGVGLITMLVASALANYDRHDDPKRVARRERFDHAAIFLMIAGTYTPFTLSVLAGAWGWGLLAFVWTVALSGAGLKLAGRLGYAASIALYLLLGWSILPALQPLVAGLAFPPLVLLAVGGAVYTAGVLVFVFSRLPYHTVIWHSMVLVAAGCHYAAVLTGVVLSARPAPGL</sequence>
<feature type="transmembrane region" description="Helical" evidence="5">
    <location>
        <begin position="133"/>
        <end position="153"/>
    </location>
</feature>
<evidence type="ECO:0000256" key="5">
    <source>
        <dbReference type="SAM" id="Phobius"/>
    </source>
</evidence>
<dbReference type="PANTHER" id="PTHR20855">
    <property type="entry name" value="ADIPOR/PROGESTIN RECEPTOR-RELATED"/>
    <property type="match status" value="1"/>
</dbReference>
<evidence type="ECO:0008006" key="7">
    <source>
        <dbReference type="Google" id="ProtNLM"/>
    </source>
</evidence>
<feature type="transmembrane region" description="Helical" evidence="5">
    <location>
        <begin position="193"/>
        <end position="217"/>
    </location>
</feature>
<evidence type="ECO:0000256" key="2">
    <source>
        <dbReference type="ARBA" id="ARBA00022692"/>
    </source>
</evidence>
<evidence type="ECO:0000313" key="6">
    <source>
        <dbReference type="EMBL" id="QEA06080.1"/>
    </source>
</evidence>
<dbReference type="GO" id="GO:0016020">
    <property type="term" value="C:membrane"/>
    <property type="evidence" value="ECO:0007669"/>
    <property type="project" value="UniProtKB-SubCell"/>
</dbReference>
<feature type="transmembrane region" description="Helical" evidence="5">
    <location>
        <begin position="45"/>
        <end position="67"/>
    </location>
</feature>
<dbReference type="AlphaFoldDB" id="A0A5B8RB98"/>
<proteinExistence type="predicted"/>
<keyword evidence="4 5" id="KW-0472">Membrane</keyword>